<proteinExistence type="predicted"/>
<feature type="compositionally biased region" description="Basic residues" evidence="1">
    <location>
        <begin position="21"/>
        <end position="42"/>
    </location>
</feature>
<name>A0A8J2ND25_FUSEQ</name>
<gene>
    <name evidence="2" type="ORF">FEQUK3_LOCUS5601</name>
</gene>
<accession>A0A8J2ND25</accession>
<evidence type="ECO:0000256" key="1">
    <source>
        <dbReference type="SAM" id="MobiDB-lite"/>
    </source>
</evidence>
<protein>
    <submittedName>
        <fullName evidence="2">Uncharacterized protein</fullName>
    </submittedName>
</protein>
<comment type="caution">
    <text evidence="2">The sequence shown here is derived from an EMBL/GenBank/DDBJ whole genome shotgun (WGS) entry which is preliminary data.</text>
</comment>
<feature type="region of interest" description="Disordered" evidence="1">
    <location>
        <begin position="1"/>
        <end position="49"/>
    </location>
</feature>
<feature type="region of interest" description="Disordered" evidence="1">
    <location>
        <begin position="215"/>
        <end position="236"/>
    </location>
</feature>
<feature type="compositionally biased region" description="Basic and acidic residues" evidence="1">
    <location>
        <begin position="215"/>
        <end position="227"/>
    </location>
</feature>
<organism evidence="2 3">
    <name type="scientific">Fusarium equiseti</name>
    <name type="common">Fusarium scirpi</name>
    <dbReference type="NCBI Taxonomy" id="61235"/>
    <lineage>
        <taxon>Eukaryota</taxon>
        <taxon>Fungi</taxon>
        <taxon>Dikarya</taxon>
        <taxon>Ascomycota</taxon>
        <taxon>Pezizomycotina</taxon>
        <taxon>Sordariomycetes</taxon>
        <taxon>Hypocreomycetidae</taxon>
        <taxon>Hypocreales</taxon>
        <taxon>Nectriaceae</taxon>
        <taxon>Fusarium</taxon>
        <taxon>Fusarium incarnatum-equiseti species complex</taxon>
    </lineage>
</organism>
<dbReference type="AlphaFoldDB" id="A0A8J2ND25"/>
<evidence type="ECO:0000313" key="2">
    <source>
        <dbReference type="EMBL" id="CAG7559898.1"/>
    </source>
</evidence>
<dbReference type="EMBL" id="CAJSTJ010000130">
    <property type="protein sequence ID" value="CAG7559898.1"/>
    <property type="molecule type" value="Genomic_DNA"/>
</dbReference>
<reference evidence="2" key="1">
    <citation type="submission" date="2021-05" db="EMBL/GenBank/DDBJ databases">
        <authorList>
            <person name="Khan N."/>
        </authorList>
    </citation>
    <scope>NUCLEOTIDE SEQUENCE</scope>
</reference>
<dbReference type="Proteomes" id="UP000693738">
    <property type="component" value="Unassembled WGS sequence"/>
</dbReference>
<evidence type="ECO:0000313" key="3">
    <source>
        <dbReference type="Proteomes" id="UP000693738"/>
    </source>
</evidence>
<sequence>MDDPSSIIISYPQGTQYLERKRQRNQQRRKQSKNGPRQRKISKKEQARINRDLESVMKEINPIKEAAAKAAASTEKRPRLIGLGGQIFNLYSTDHVKHVPGPLDPFGNKINFFDNDDPEDTLMPVDGYIDIRMNNVCNLDAFAPPSYFSAGFHRLQGDINNGPHGEKVPVHFIDDNHLILKIRRHMVFMYDEKNMPNDAPEIFTYYGIRDRYETEQKAKQKEEEKKALTRSALGSQ</sequence>